<dbReference type="PIRSF" id="PIRSF007510">
    <property type="entry name" value="UCP007510"/>
    <property type="match status" value="1"/>
</dbReference>
<dbReference type="EMBL" id="SDGV01000018">
    <property type="protein sequence ID" value="THB60672.1"/>
    <property type="molecule type" value="Genomic_DNA"/>
</dbReference>
<proteinExistence type="inferred from homology"/>
<evidence type="ECO:0000313" key="2">
    <source>
        <dbReference type="EMBL" id="THB60672.1"/>
    </source>
</evidence>
<dbReference type="InterPro" id="IPR028345">
    <property type="entry name" value="Antibiotic_NAT-like"/>
</dbReference>
<gene>
    <name evidence="2" type="ORF">ESZ54_08740</name>
</gene>
<reference evidence="2 3" key="1">
    <citation type="submission" date="2019-01" db="EMBL/GenBank/DDBJ databases">
        <title>Vagococcus silagei sp. nov. isolated from brewer's grain.</title>
        <authorList>
            <person name="Guu J.-R."/>
        </authorList>
    </citation>
    <scope>NUCLEOTIDE SEQUENCE [LARGE SCALE GENOMIC DNA]</scope>
    <source>
        <strain evidence="2 3">2B-2</strain>
    </source>
</reference>
<dbReference type="HAMAP" id="MF_00800">
    <property type="entry name" value="UPF0340"/>
    <property type="match status" value="1"/>
</dbReference>
<comment type="similarity">
    <text evidence="1">Belongs to the UPF0340 family.</text>
</comment>
<dbReference type="AlphaFoldDB" id="A0A4S3B1Q5"/>
<dbReference type="NCBIfam" id="TIGR01440">
    <property type="entry name" value="TIGR01440 family protein"/>
    <property type="match status" value="1"/>
</dbReference>
<evidence type="ECO:0000313" key="3">
    <source>
        <dbReference type="Proteomes" id="UP000310506"/>
    </source>
</evidence>
<sequence length="182" mass="19564">MTFNQEIKTTLTNTLNEVIEKAHLKEHDIFVLGCSSSEVMGATIGEGTNQEMGELIVATCLDVLTPLQIHLAVQGCEHINRALTIERKIAETLSFEQVTVKPVITAGGAAATAAYKLMEDPVELEHIVAKGGLDIGDTSIGMHIKHVQIPIKLSNRTLGSAHLSALGTRPKLVGGPRANYQF</sequence>
<protein>
    <recommendedName>
        <fullName evidence="1">UPF0340 protein ESZ54_08740</fullName>
    </recommendedName>
</protein>
<evidence type="ECO:0000256" key="1">
    <source>
        <dbReference type="HAMAP-Rule" id="MF_00800"/>
    </source>
</evidence>
<accession>A0A4S3B1Q5</accession>
<keyword evidence="3" id="KW-1185">Reference proteome</keyword>
<name>A0A4S3B1Q5_9ENTE</name>
<dbReference type="Gene3D" id="3.40.50.10360">
    <property type="entry name" value="Hypothetical protein TT1679"/>
    <property type="match status" value="1"/>
</dbReference>
<organism evidence="2 3">
    <name type="scientific">Vagococcus silagei</name>
    <dbReference type="NCBI Taxonomy" id="2508885"/>
    <lineage>
        <taxon>Bacteria</taxon>
        <taxon>Bacillati</taxon>
        <taxon>Bacillota</taxon>
        <taxon>Bacilli</taxon>
        <taxon>Lactobacillales</taxon>
        <taxon>Enterococcaceae</taxon>
        <taxon>Vagococcus</taxon>
    </lineage>
</organism>
<comment type="caution">
    <text evidence="2">The sequence shown here is derived from an EMBL/GenBank/DDBJ whole genome shotgun (WGS) entry which is preliminary data.</text>
</comment>
<dbReference type="OrthoDB" id="9803187at2"/>
<dbReference type="InterPro" id="IPR006340">
    <property type="entry name" value="DUF436"/>
</dbReference>
<dbReference type="SUPFAM" id="SSF110710">
    <property type="entry name" value="TTHA0583/YokD-like"/>
    <property type="match status" value="1"/>
</dbReference>
<dbReference type="Pfam" id="PF04260">
    <property type="entry name" value="DUF436"/>
    <property type="match status" value="1"/>
</dbReference>
<dbReference type="Proteomes" id="UP000310506">
    <property type="component" value="Unassembled WGS sequence"/>
</dbReference>
<dbReference type="RefSeq" id="WP_136137296.1">
    <property type="nucleotide sequence ID" value="NZ_SDGV01000018.1"/>
</dbReference>